<proteinExistence type="predicted"/>
<dbReference type="KEGG" id="manr:MPAN_016280"/>
<protein>
    <submittedName>
        <fullName evidence="3">Xanthine dehydrogenase accessory factor</fullName>
    </submittedName>
</protein>
<evidence type="ECO:0000313" key="3">
    <source>
        <dbReference type="EMBL" id="BCR36735.1"/>
    </source>
</evidence>
<dbReference type="SUPFAM" id="SSF51735">
    <property type="entry name" value="NAD(P)-binding Rossmann-fold domains"/>
    <property type="match status" value="1"/>
</dbReference>
<keyword evidence="4" id="KW-1185">Reference proteome</keyword>
<dbReference type="Proteomes" id="UP000620133">
    <property type="component" value="Chromosome"/>
</dbReference>
<evidence type="ECO:0000259" key="1">
    <source>
        <dbReference type="Pfam" id="PF02625"/>
    </source>
</evidence>
<name>A0A7U9TI61_9MOLU</name>
<dbReference type="InterPro" id="IPR052698">
    <property type="entry name" value="MoCofactor_Util/Proc"/>
</dbReference>
<dbReference type="Pfam" id="PF13478">
    <property type="entry name" value="XdhC_C"/>
    <property type="match status" value="1"/>
</dbReference>
<dbReference type="InterPro" id="IPR036291">
    <property type="entry name" value="NAD(P)-bd_dom_sf"/>
</dbReference>
<dbReference type="PANTHER" id="PTHR30388:SF6">
    <property type="entry name" value="XANTHINE DEHYDROGENASE SUBUNIT A-RELATED"/>
    <property type="match status" value="1"/>
</dbReference>
<dbReference type="EMBL" id="AP024412">
    <property type="protein sequence ID" value="BCR36735.1"/>
    <property type="molecule type" value="Genomic_DNA"/>
</dbReference>
<dbReference type="RefSeq" id="WP_176239376.1">
    <property type="nucleotide sequence ID" value="NZ_AP024412.1"/>
</dbReference>
<feature type="domain" description="XdhC Rossmann" evidence="2">
    <location>
        <begin position="112"/>
        <end position="254"/>
    </location>
</feature>
<dbReference type="Gene3D" id="3.40.50.720">
    <property type="entry name" value="NAD(P)-binding Rossmann-like Domain"/>
    <property type="match status" value="1"/>
</dbReference>
<dbReference type="InterPro" id="IPR027051">
    <property type="entry name" value="XdhC_Rossmann_dom"/>
</dbReference>
<evidence type="ECO:0000259" key="2">
    <source>
        <dbReference type="Pfam" id="PF13478"/>
    </source>
</evidence>
<feature type="domain" description="XdhC- CoxI" evidence="1">
    <location>
        <begin position="13"/>
        <end position="68"/>
    </location>
</feature>
<dbReference type="Pfam" id="PF02625">
    <property type="entry name" value="XdhC_CoxI"/>
    <property type="match status" value="1"/>
</dbReference>
<dbReference type="PANTHER" id="PTHR30388">
    <property type="entry name" value="ALDEHYDE OXIDOREDUCTASE MOLYBDENUM COFACTOR ASSEMBLY PROTEIN"/>
    <property type="match status" value="1"/>
</dbReference>
<dbReference type="AlphaFoldDB" id="A0A7U9TI61"/>
<gene>
    <name evidence="3" type="ORF">MPAN_016280</name>
</gene>
<dbReference type="InterPro" id="IPR003777">
    <property type="entry name" value="XdhC_CoxI"/>
</dbReference>
<organism evidence="3 4">
    <name type="scientific">Mariniplasma anaerobium</name>
    <dbReference type="NCBI Taxonomy" id="2735436"/>
    <lineage>
        <taxon>Bacteria</taxon>
        <taxon>Bacillati</taxon>
        <taxon>Mycoplasmatota</taxon>
        <taxon>Mollicutes</taxon>
        <taxon>Acholeplasmatales</taxon>
        <taxon>Acholeplasmataceae</taxon>
        <taxon>Mariniplasma</taxon>
    </lineage>
</organism>
<evidence type="ECO:0000313" key="4">
    <source>
        <dbReference type="Proteomes" id="UP000620133"/>
    </source>
</evidence>
<sequence length="281" mass="31402">MIDLYSKIVDNQAKGIDMVLITAIQKEGEGPVEVGKKLLVVETGEFFGTVGGGALEHYAIEKAKSLIKLRAHLTEKYLLDKGKVTPEAKTLPMVCGGIVTLFYEFLGVKNFVYIFGGGHVGQALVPVLKPLNFHVTVIDERKEIIDDFKGADVVVHQHFADFIEKNGIKDNSFVVVCTPSHTYDYHVINKILELKLNPKYIGMLCSIDKLKIYLEETYKKFGKKVNLKNFYSPIGLDIGGGAPEDIAISIAAEILSIHFGKKSQKHMREAIDDNNRYWENQ</sequence>
<reference evidence="3" key="1">
    <citation type="submission" date="2021-01" db="EMBL/GenBank/DDBJ databases">
        <title>Draft genome sequence of Acholeplasmataceae bacterium strain Mahy22.</title>
        <authorList>
            <person name="Watanabe M."/>
            <person name="Kojima H."/>
            <person name="Fukui M."/>
        </authorList>
    </citation>
    <scope>NUCLEOTIDE SEQUENCE</scope>
    <source>
        <strain evidence="3">Mahy22</strain>
    </source>
</reference>
<accession>A0A7U9TI61</accession>